<keyword evidence="2" id="KW-1185">Reference proteome</keyword>
<organism evidence="1 2">
    <name type="scientific">Eruca vesicaria subsp. sativa</name>
    <name type="common">Garden rocket</name>
    <name type="synonym">Eruca sativa</name>
    <dbReference type="NCBI Taxonomy" id="29727"/>
    <lineage>
        <taxon>Eukaryota</taxon>
        <taxon>Viridiplantae</taxon>
        <taxon>Streptophyta</taxon>
        <taxon>Embryophyta</taxon>
        <taxon>Tracheophyta</taxon>
        <taxon>Spermatophyta</taxon>
        <taxon>Magnoliopsida</taxon>
        <taxon>eudicotyledons</taxon>
        <taxon>Gunneridae</taxon>
        <taxon>Pentapetalae</taxon>
        <taxon>rosids</taxon>
        <taxon>malvids</taxon>
        <taxon>Brassicales</taxon>
        <taxon>Brassicaceae</taxon>
        <taxon>Brassiceae</taxon>
        <taxon>Eruca</taxon>
    </lineage>
</organism>
<sequence>MEELAKEKSTAPAGARNPNHLFSGVDSISSLPDDMLHHIMSFVPTNVAIQLASCPNVGGIKTLDSYTAEKILRFHLYVDSKSQRSHHVDSLIKFALSHNVEKLSLVAKGRFLLTQLIVDSRNRMSPKCPVSWTSLQSLSLRNFSLDESFTKMLSVAEFHGVHFPTFKVKTLTLKSTTLRSTVRGIEKLLQNSPELKKIKFYKTECWSYSVEKCVNRCLEPLYLTSSSKLKIARPGVVASFIERFLQNTRTLETLILQFGSCLNASNYDKLSQIALTLSHKYKVSIVLK</sequence>
<dbReference type="Proteomes" id="UP001642260">
    <property type="component" value="Unassembled WGS sequence"/>
</dbReference>
<dbReference type="InterPro" id="IPR053197">
    <property type="entry name" value="F-box_SCFL_complex_component"/>
</dbReference>
<proteinExistence type="predicted"/>
<name>A0ABC8J966_ERUVS</name>
<dbReference type="EMBL" id="CAKOAT010077044">
    <property type="protein sequence ID" value="CAH8313165.1"/>
    <property type="molecule type" value="Genomic_DNA"/>
</dbReference>
<reference evidence="1 2" key="1">
    <citation type="submission" date="2022-03" db="EMBL/GenBank/DDBJ databases">
        <authorList>
            <person name="Macdonald S."/>
            <person name="Ahmed S."/>
            <person name="Newling K."/>
        </authorList>
    </citation>
    <scope>NUCLEOTIDE SEQUENCE [LARGE SCALE GENOMIC DNA]</scope>
</reference>
<protein>
    <submittedName>
        <fullName evidence="1">Uncharacterized protein</fullName>
    </submittedName>
</protein>
<comment type="caution">
    <text evidence="1">The sequence shown here is derived from an EMBL/GenBank/DDBJ whole genome shotgun (WGS) entry which is preliminary data.</text>
</comment>
<accession>A0ABC8J966</accession>
<dbReference type="AlphaFoldDB" id="A0ABC8J966"/>
<evidence type="ECO:0000313" key="2">
    <source>
        <dbReference type="Proteomes" id="UP001642260"/>
    </source>
</evidence>
<gene>
    <name evidence="1" type="ORF">ERUC_LOCUS6589</name>
</gene>
<evidence type="ECO:0000313" key="1">
    <source>
        <dbReference type="EMBL" id="CAH8313165.1"/>
    </source>
</evidence>
<dbReference type="PANTHER" id="PTHR34223">
    <property type="entry name" value="OS11G0201299 PROTEIN"/>
    <property type="match status" value="1"/>
</dbReference>
<dbReference type="PANTHER" id="PTHR34223:SF51">
    <property type="entry name" value="OS06G0556300 PROTEIN"/>
    <property type="match status" value="1"/>
</dbReference>